<keyword evidence="21" id="KW-1185">Reference proteome</keyword>
<comment type="pathway">
    <text evidence="4">Protein modification; protein ubiquitination.</text>
</comment>
<evidence type="ECO:0000313" key="21">
    <source>
        <dbReference type="Proteomes" id="UP001445335"/>
    </source>
</evidence>
<gene>
    <name evidence="20" type="ORF">WJX81_004361</name>
</gene>
<evidence type="ECO:0000256" key="7">
    <source>
        <dbReference type="ARBA" id="ARBA00022679"/>
    </source>
</evidence>
<keyword evidence="9" id="KW-0479">Metal-binding</keyword>
<dbReference type="FunFam" id="3.30.40.10:FF:000051">
    <property type="entry name" value="RBR-type E3 ubiquitin transferase"/>
    <property type="match status" value="1"/>
</dbReference>
<keyword evidence="8" id="KW-0812">Transmembrane</keyword>
<comment type="similarity">
    <text evidence="16">Belongs to the RBR family. RNF14 subfamily.</text>
</comment>
<dbReference type="CDD" id="cd20341">
    <property type="entry name" value="BRcat_RBR_RNF14"/>
    <property type="match status" value="1"/>
</dbReference>
<evidence type="ECO:0000256" key="9">
    <source>
        <dbReference type="ARBA" id="ARBA00022723"/>
    </source>
</evidence>
<dbReference type="InterPro" id="IPR013083">
    <property type="entry name" value="Znf_RING/FYVE/PHD"/>
</dbReference>
<proteinExistence type="inferred from homology"/>
<keyword evidence="14" id="KW-1133">Transmembrane helix</keyword>
<feature type="domain" description="RING-type" evidence="18">
    <location>
        <begin position="167"/>
        <end position="213"/>
    </location>
</feature>
<dbReference type="EMBL" id="JALJOU010000003">
    <property type="protein sequence ID" value="KAK9845359.1"/>
    <property type="molecule type" value="Genomic_DNA"/>
</dbReference>
<dbReference type="SUPFAM" id="SSF57850">
    <property type="entry name" value="RING/U-box"/>
    <property type="match status" value="4"/>
</dbReference>
<protein>
    <recommendedName>
        <fullName evidence="6">RBR-type E3 ubiquitin transferase</fullName>
        <ecNumber evidence="6">2.3.2.31</ecNumber>
    </recommendedName>
</protein>
<dbReference type="Gene3D" id="3.30.40.10">
    <property type="entry name" value="Zinc/RING finger domain, C3HC4 (zinc finger)"/>
    <property type="match status" value="1"/>
</dbReference>
<dbReference type="GO" id="GO:0005737">
    <property type="term" value="C:cytoplasm"/>
    <property type="evidence" value="ECO:0007669"/>
    <property type="project" value="UniProtKB-ARBA"/>
</dbReference>
<evidence type="ECO:0000256" key="3">
    <source>
        <dbReference type="ARBA" id="ARBA00004167"/>
    </source>
</evidence>
<dbReference type="Pfam" id="PF01485">
    <property type="entry name" value="IBR"/>
    <property type="match status" value="1"/>
</dbReference>
<dbReference type="Gene3D" id="3.10.110.10">
    <property type="entry name" value="Ubiquitin Conjugating Enzyme"/>
    <property type="match status" value="1"/>
</dbReference>
<comment type="caution">
    <text evidence="20">The sequence shown here is derived from an EMBL/GenBank/DDBJ whole genome shotgun (WGS) entry which is preliminary data.</text>
</comment>
<name>A0AAW1SHD1_9CHLO</name>
<dbReference type="PROSITE" id="PS51873">
    <property type="entry name" value="TRIAD"/>
    <property type="match status" value="1"/>
</dbReference>
<dbReference type="PROSITE" id="PS00518">
    <property type="entry name" value="ZF_RING_1"/>
    <property type="match status" value="1"/>
</dbReference>
<dbReference type="CDD" id="cd23820">
    <property type="entry name" value="RWD_RNF14"/>
    <property type="match status" value="1"/>
</dbReference>
<sequence length="486" mass="52569">MPERDCRLQVEEALALQAILGPDFEALGEGEVTAEAGEALLARGPPAGGARWRIKVRVELPVDGLALQVGRGSTIAAAAASAPLTVKHLPPLRLDLACPAGYPATDPPRATLAAPWLGAAQAAALQAALAAFADLAQGEGAEDVLLALLRYSAAREYQLWQEGMWTCGVCLEEVAGAQCLRPAECAHFFCRGCVRGQAAVHVAEGALDALRCPNPQCRAPFLRERVAGLLGPEAAERWERLELDQGLARMPDVVHCPHCSTPTIEDGGSDNCAQCPKCLFAFCTLCNESWHGRSTQCVSAELKLALLRQRMTGVRDKSQMAELRKREQEYCSLAHIKGISKQCPSCGMAIQKMEGCNKVTCSCGTFFCWKCNRAIAGYSHFRDGDCLLFDDGELARQAALWNVQFARMMAEARNNAQREVLGNDARIAACPACGQHNAKADNNNHMRCWACNAYFCYLCRKLLRGAKAGAGGRHFSHKGCRQHSSD</sequence>
<evidence type="ECO:0000256" key="2">
    <source>
        <dbReference type="ARBA" id="ARBA00003976"/>
    </source>
</evidence>
<dbReference type="GO" id="GO:0016567">
    <property type="term" value="P:protein ubiquitination"/>
    <property type="evidence" value="ECO:0007669"/>
    <property type="project" value="InterPro"/>
</dbReference>
<evidence type="ECO:0000259" key="19">
    <source>
        <dbReference type="PROSITE" id="PS51873"/>
    </source>
</evidence>
<evidence type="ECO:0000256" key="17">
    <source>
        <dbReference type="PROSITE-ProRule" id="PRU00175"/>
    </source>
</evidence>
<comment type="subcellular location">
    <subcellularLocation>
        <location evidence="3">Membrane</location>
        <topology evidence="3">Single-pass membrane protein</topology>
    </subcellularLocation>
</comment>
<evidence type="ECO:0000256" key="5">
    <source>
        <dbReference type="ARBA" id="ARBA00005884"/>
    </source>
</evidence>
<dbReference type="InterPro" id="IPR047548">
    <property type="entry name" value="Rcat_RBR_RNF14"/>
</dbReference>
<dbReference type="InterPro" id="IPR006575">
    <property type="entry name" value="RWD_dom"/>
</dbReference>
<evidence type="ECO:0000256" key="10">
    <source>
        <dbReference type="ARBA" id="ARBA00022737"/>
    </source>
</evidence>
<dbReference type="GO" id="GO:0061630">
    <property type="term" value="F:ubiquitin protein ligase activity"/>
    <property type="evidence" value="ECO:0007669"/>
    <property type="project" value="UniProtKB-EC"/>
</dbReference>
<reference evidence="20 21" key="1">
    <citation type="journal article" date="2024" name="Nat. Commun.">
        <title>Phylogenomics reveals the evolutionary origins of lichenization in chlorophyte algae.</title>
        <authorList>
            <person name="Puginier C."/>
            <person name="Libourel C."/>
            <person name="Otte J."/>
            <person name="Skaloud P."/>
            <person name="Haon M."/>
            <person name="Grisel S."/>
            <person name="Petersen M."/>
            <person name="Berrin J.G."/>
            <person name="Delaux P.M."/>
            <person name="Dal Grande F."/>
            <person name="Keller J."/>
        </authorList>
    </citation>
    <scope>NUCLEOTIDE SEQUENCE [LARGE SCALE GENOMIC DNA]</scope>
    <source>
        <strain evidence="20 21">SAG 245.80</strain>
    </source>
</reference>
<dbReference type="GO" id="GO:0008270">
    <property type="term" value="F:zinc ion binding"/>
    <property type="evidence" value="ECO:0007669"/>
    <property type="project" value="UniProtKB-KW"/>
</dbReference>
<evidence type="ECO:0000256" key="1">
    <source>
        <dbReference type="ARBA" id="ARBA00001798"/>
    </source>
</evidence>
<dbReference type="InterPro" id="IPR016135">
    <property type="entry name" value="UBQ-conjugating_enzyme/RWD"/>
</dbReference>
<keyword evidence="12" id="KW-0833">Ubl conjugation pathway</keyword>
<evidence type="ECO:0000259" key="18">
    <source>
        <dbReference type="PROSITE" id="PS50089"/>
    </source>
</evidence>
<dbReference type="Gene3D" id="1.20.120.1750">
    <property type="match status" value="1"/>
</dbReference>
<dbReference type="InterPro" id="IPR044066">
    <property type="entry name" value="TRIAD_supradom"/>
</dbReference>
<dbReference type="SMART" id="SM00647">
    <property type="entry name" value="IBR"/>
    <property type="match status" value="2"/>
</dbReference>
<comment type="catalytic activity">
    <reaction evidence="1">
        <text>[E2 ubiquitin-conjugating enzyme]-S-ubiquitinyl-L-cysteine + [acceptor protein]-L-lysine = [E2 ubiquitin-conjugating enzyme]-L-cysteine + [acceptor protein]-N(6)-ubiquitinyl-L-lysine.</text>
        <dbReference type="EC" id="2.3.2.31"/>
    </reaction>
</comment>
<dbReference type="CDD" id="cd20354">
    <property type="entry name" value="Rcat_RBR_RNF14"/>
    <property type="match status" value="1"/>
</dbReference>
<dbReference type="PANTHER" id="PTHR11685">
    <property type="entry name" value="RBR FAMILY RING FINGER AND IBR DOMAIN-CONTAINING"/>
    <property type="match status" value="1"/>
</dbReference>
<keyword evidence="13" id="KW-0862">Zinc</keyword>
<dbReference type="InterPro" id="IPR031127">
    <property type="entry name" value="E3_UB_ligase_RBR"/>
</dbReference>
<dbReference type="Pfam" id="PF05773">
    <property type="entry name" value="RWD"/>
    <property type="match status" value="1"/>
</dbReference>
<evidence type="ECO:0000256" key="4">
    <source>
        <dbReference type="ARBA" id="ARBA00004906"/>
    </source>
</evidence>
<evidence type="ECO:0000256" key="6">
    <source>
        <dbReference type="ARBA" id="ARBA00012251"/>
    </source>
</evidence>
<keyword evidence="10" id="KW-0677">Repeat</keyword>
<comment type="function">
    <text evidence="2">Might act as an E3 ubiquitin-protein ligase, or as part of E3 complex, which accepts ubiquitin from specific E2 ubiquitin-conjugating enzymes and then transfers it to substrates.</text>
</comment>
<dbReference type="Pfam" id="PF26200">
    <property type="entry name" value="Rcat_RNF216"/>
    <property type="match status" value="1"/>
</dbReference>
<dbReference type="InterPro" id="IPR017907">
    <property type="entry name" value="Znf_RING_CS"/>
</dbReference>
<evidence type="ECO:0000256" key="16">
    <source>
        <dbReference type="ARBA" id="ARBA00044508"/>
    </source>
</evidence>
<evidence type="ECO:0000256" key="11">
    <source>
        <dbReference type="ARBA" id="ARBA00022771"/>
    </source>
</evidence>
<evidence type="ECO:0000256" key="15">
    <source>
        <dbReference type="ARBA" id="ARBA00023136"/>
    </source>
</evidence>
<dbReference type="AlphaFoldDB" id="A0AAW1SHD1"/>
<feature type="domain" description="RING-type" evidence="19">
    <location>
        <begin position="163"/>
        <end position="391"/>
    </location>
</feature>
<accession>A0AAW1SHD1</accession>
<dbReference type="InterPro" id="IPR001841">
    <property type="entry name" value="Znf_RING"/>
</dbReference>
<dbReference type="InterPro" id="IPR002867">
    <property type="entry name" value="IBR_dom"/>
</dbReference>
<keyword evidence="7" id="KW-0808">Transferase</keyword>
<dbReference type="EC" id="2.3.2.31" evidence="6"/>
<evidence type="ECO:0000256" key="14">
    <source>
        <dbReference type="ARBA" id="ARBA00022989"/>
    </source>
</evidence>
<dbReference type="Proteomes" id="UP001445335">
    <property type="component" value="Unassembled WGS sequence"/>
</dbReference>
<evidence type="ECO:0000256" key="8">
    <source>
        <dbReference type="ARBA" id="ARBA00022692"/>
    </source>
</evidence>
<comment type="similarity">
    <text evidence="5">Belongs to the RBR family. Ariadne subfamily.</text>
</comment>
<dbReference type="PROSITE" id="PS50089">
    <property type="entry name" value="ZF_RING_2"/>
    <property type="match status" value="1"/>
</dbReference>
<organism evidence="20 21">
    <name type="scientific">Elliptochloris bilobata</name>
    <dbReference type="NCBI Taxonomy" id="381761"/>
    <lineage>
        <taxon>Eukaryota</taxon>
        <taxon>Viridiplantae</taxon>
        <taxon>Chlorophyta</taxon>
        <taxon>core chlorophytes</taxon>
        <taxon>Trebouxiophyceae</taxon>
        <taxon>Trebouxiophyceae incertae sedis</taxon>
        <taxon>Elliptochloris clade</taxon>
        <taxon>Elliptochloris</taxon>
    </lineage>
</organism>
<keyword evidence="11 17" id="KW-0863">Zinc-finger</keyword>
<dbReference type="GO" id="GO:0031090">
    <property type="term" value="C:organelle membrane"/>
    <property type="evidence" value="ECO:0007669"/>
    <property type="project" value="UniProtKB-ARBA"/>
</dbReference>
<evidence type="ECO:0000256" key="13">
    <source>
        <dbReference type="ARBA" id="ARBA00022833"/>
    </source>
</evidence>
<evidence type="ECO:0000313" key="20">
    <source>
        <dbReference type="EMBL" id="KAK9845359.1"/>
    </source>
</evidence>
<evidence type="ECO:0000256" key="12">
    <source>
        <dbReference type="ARBA" id="ARBA00022786"/>
    </source>
</evidence>
<keyword evidence="15" id="KW-0472">Membrane</keyword>